<evidence type="ECO:0000256" key="2">
    <source>
        <dbReference type="SAM" id="SignalP"/>
    </source>
</evidence>
<sequence>MGTSKKMAAVLLAVSVFSATALSAASRGGVDAGYLNSRYSVKSNATGSKMSDYFLNGFYVGLSDEVRLFAGLHIQPGLYYSYLTDKSRPDVLSFRLNGDITEHSLNLPIMLKYKFGLPGVKLYVFGGPTLYLGLVSRQKYTVVGEYGGHLVNGDISYNMYTGKARYDGVDIMADDANPFSHVLPDWRYSRFDVQMGAGVGIEFLRFLEVKAGYDWGLLDRHRGSGAEIRRDQVYIAVGFRF</sequence>
<organism evidence="4 5">
    <name type="scientific">Candidatus Cryptobacteroides excrementavium</name>
    <dbReference type="NCBI Taxonomy" id="2840759"/>
    <lineage>
        <taxon>Bacteria</taxon>
        <taxon>Pseudomonadati</taxon>
        <taxon>Bacteroidota</taxon>
        <taxon>Bacteroidia</taxon>
        <taxon>Bacteroidales</taxon>
        <taxon>Candidatus Cryptobacteroides</taxon>
    </lineage>
</organism>
<feature type="chain" id="PRO_5039513564" evidence="2">
    <location>
        <begin position="24"/>
        <end position="241"/>
    </location>
</feature>
<reference evidence="4" key="2">
    <citation type="journal article" date="2021" name="PeerJ">
        <title>Extensive microbial diversity within the chicken gut microbiome revealed by metagenomics and culture.</title>
        <authorList>
            <person name="Gilroy R."/>
            <person name="Ravi A."/>
            <person name="Getino M."/>
            <person name="Pursley I."/>
            <person name="Horton D.L."/>
            <person name="Alikhan N.F."/>
            <person name="Baker D."/>
            <person name="Gharbi K."/>
            <person name="Hall N."/>
            <person name="Watson M."/>
            <person name="Adriaenssens E.M."/>
            <person name="Foster-Nyarko E."/>
            <person name="Jarju S."/>
            <person name="Secka A."/>
            <person name="Antonio M."/>
            <person name="Oren A."/>
            <person name="Chaudhuri R.R."/>
            <person name="La Ragione R."/>
            <person name="Hildebrand F."/>
            <person name="Pallen M.J."/>
        </authorList>
    </citation>
    <scope>NUCLEOTIDE SEQUENCE</scope>
    <source>
        <strain evidence="4">B2-16538</strain>
    </source>
</reference>
<evidence type="ECO:0000313" key="4">
    <source>
        <dbReference type="EMBL" id="MBO8485745.1"/>
    </source>
</evidence>
<dbReference type="EMBL" id="JADILX010000079">
    <property type="protein sequence ID" value="MBO8485745.1"/>
    <property type="molecule type" value="Genomic_DNA"/>
</dbReference>
<protein>
    <submittedName>
        <fullName evidence="4">PorT family protein</fullName>
    </submittedName>
</protein>
<dbReference type="Proteomes" id="UP000823750">
    <property type="component" value="Unassembled WGS sequence"/>
</dbReference>
<feature type="domain" description="Outer membrane protein beta-barrel" evidence="3">
    <location>
        <begin position="9"/>
        <end position="241"/>
    </location>
</feature>
<accession>A0A9D9J2Y1</accession>
<feature type="signal peptide" evidence="2">
    <location>
        <begin position="1"/>
        <end position="23"/>
    </location>
</feature>
<evidence type="ECO:0000313" key="5">
    <source>
        <dbReference type="Proteomes" id="UP000823750"/>
    </source>
</evidence>
<keyword evidence="1 2" id="KW-0732">Signal</keyword>
<name>A0A9D9J2Y1_9BACT</name>
<comment type="caution">
    <text evidence="4">The sequence shown here is derived from an EMBL/GenBank/DDBJ whole genome shotgun (WGS) entry which is preliminary data.</text>
</comment>
<dbReference type="AlphaFoldDB" id="A0A9D9J2Y1"/>
<dbReference type="InterPro" id="IPR027385">
    <property type="entry name" value="Beta-barrel_OMP"/>
</dbReference>
<dbReference type="Pfam" id="PF13505">
    <property type="entry name" value="OMP_b-brl"/>
    <property type="match status" value="1"/>
</dbReference>
<evidence type="ECO:0000256" key="1">
    <source>
        <dbReference type="ARBA" id="ARBA00022729"/>
    </source>
</evidence>
<evidence type="ECO:0000259" key="3">
    <source>
        <dbReference type="Pfam" id="PF13505"/>
    </source>
</evidence>
<gene>
    <name evidence="4" type="ORF">IAB78_04910</name>
</gene>
<reference evidence="4" key="1">
    <citation type="submission" date="2020-10" db="EMBL/GenBank/DDBJ databases">
        <authorList>
            <person name="Gilroy R."/>
        </authorList>
    </citation>
    <scope>NUCLEOTIDE SEQUENCE</scope>
    <source>
        <strain evidence="4">B2-16538</strain>
    </source>
</reference>
<proteinExistence type="predicted"/>